<keyword evidence="2" id="KW-1185">Reference proteome</keyword>
<evidence type="ECO:0000313" key="1">
    <source>
        <dbReference type="EMBL" id="RDJ98268.1"/>
    </source>
</evidence>
<comment type="caution">
    <text evidence="1">The sequence shown here is derived from an EMBL/GenBank/DDBJ whole genome shotgun (WGS) entry which is preliminary data.</text>
</comment>
<gene>
    <name evidence="1" type="ORF">DN412_41280</name>
</gene>
<name>A0A370MY09_9BURK</name>
<dbReference type="EMBL" id="QKWJ01000152">
    <property type="protein sequence ID" value="RDJ98268.1"/>
    <property type="molecule type" value="Genomic_DNA"/>
</dbReference>
<evidence type="ECO:0000313" key="2">
    <source>
        <dbReference type="Proteomes" id="UP000255165"/>
    </source>
</evidence>
<dbReference type="Proteomes" id="UP000255165">
    <property type="component" value="Unassembled WGS sequence"/>
</dbReference>
<dbReference type="Gene3D" id="2.60.120.430">
    <property type="entry name" value="Galactose-binding lectin"/>
    <property type="match status" value="1"/>
</dbReference>
<reference evidence="2" key="1">
    <citation type="submission" date="2018-06" db="EMBL/GenBank/DDBJ databases">
        <authorList>
            <person name="Feng T."/>
            <person name="Jeon C.O."/>
        </authorList>
    </citation>
    <scope>NUCLEOTIDE SEQUENCE [LARGE SCALE GENOMIC DNA]</scope>
    <source>
        <strain evidence="2">S23</strain>
    </source>
</reference>
<dbReference type="AlphaFoldDB" id="A0A370MY09"/>
<accession>A0A370MY09</accession>
<protein>
    <submittedName>
        <fullName evidence="1">Uncharacterized protein</fullName>
    </submittedName>
</protein>
<proteinExistence type="predicted"/>
<organism evidence="1 2">
    <name type="scientific">Cupriavidus lacunae</name>
    <dbReference type="NCBI Taxonomy" id="2666307"/>
    <lineage>
        <taxon>Bacteria</taxon>
        <taxon>Pseudomonadati</taxon>
        <taxon>Pseudomonadota</taxon>
        <taxon>Betaproteobacteria</taxon>
        <taxon>Burkholderiales</taxon>
        <taxon>Burkholderiaceae</taxon>
        <taxon>Cupriavidus</taxon>
    </lineage>
</organism>
<sequence>MEQGGSRRFLVPADDPCFDSGIDIQPDHIYRFIVKGQWIDLRPPAIGPEGDRNPGGVRALAGWAKRLPDAPWMALLMRTKGMAGTSGWHLLGKGGTLQSTLPPGRLQLCANDVLGFYFNNKGAMDVTVIDVTGQGQLGVAGD</sequence>